<sequence length="120" mass="13702">MRQVTNPIPVPNTDYVVTADKVLVASPTFTHLMEEYFPDPLTWDPNRWIESADEDAEDEKVDYGFGVVSKGTCSPYLPFSAGRHRTVDGKETVPSTDYTSMFSRPVQPAEIRWKRRLLHV</sequence>
<dbReference type="EMBL" id="JANJQO010000510">
    <property type="protein sequence ID" value="KAJ2977066.1"/>
    <property type="molecule type" value="Genomic_DNA"/>
</dbReference>
<proteinExistence type="predicted"/>
<comment type="caution">
    <text evidence="1">The sequence shown here is derived from an EMBL/GenBank/DDBJ whole genome shotgun (WGS) entry which is preliminary data.</text>
</comment>
<dbReference type="Proteomes" id="UP001143910">
    <property type="component" value="Unassembled WGS sequence"/>
</dbReference>
<gene>
    <name evidence="1" type="ORF">NQ176_g4586</name>
</gene>
<protein>
    <submittedName>
        <fullName evidence="1">Uncharacterized protein</fullName>
    </submittedName>
</protein>
<name>A0ACC1NEY3_9HYPO</name>
<organism evidence="1 2">
    <name type="scientific">Zarea fungicola</name>
    <dbReference type="NCBI Taxonomy" id="93591"/>
    <lineage>
        <taxon>Eukaryota</taxon>
        <taxon>Fungi</taxon>
        <taxon>Dikarya</taxon>
        <taxon>Ascomycota</taxon>
        <taxon>Pezizomycotina</taxon>
        <taxon>Sordariomycetes</taxon>
        <taxon>Hypocreomycetidae</taxon>
        <taxon>Hypocreales</taxon>
        <taxon>Cordycipitaceae</taxon>
        <taxon>Zarea</taxon>
    </lineage>
</organism>
<reference evidence="1" key="1">
    <citation type="submission" date="2022-08" db="EMBL/GenBank/DDBJ databases">
        <title>Genome Sequence of Lecanicillium fungicola.</title>
        <authorList>
            <person name="Buettner E."/>
        </authorList>
    </citation>
    <scope>NUCLEOTIDE SEQUENCE</scope>
    <source>
        <strain evidence="1">Babe33</strain>
    </source>
</reference>
<evidence type="ECO:0000313" key="1">
    <source>
        <dbReference type="EMBL" id="KAJ2977066.1"/>
    </source>
</evidence>
<evidence type="ECO:0000313" key="2">
    <source>
        <dbReference type="Proteomes" id="UP001143910"/>
    </source>
</evidence>
<keyword evidence="2" id="KW-1185">Reference proteome</keyword>
<accession>A0ACC1NEY3</accession>